<dbReference type="GO" id="GO:0032790">
    <property type="term" value="P:ribosome disassembly"/>
    <property type="evidence" value="ECO:0007669"/>
    <property type="project" value="TreeGrafter"/>
</dbReference>
<dbReference type="SUPFAM" id="SSF54980">
    <property type="entry name" value="EF-G C-terminal domain-like"/>
    <property type="match status" value="1"/>
</dbReference>
<dbReference type="PANTHER" id="PTHR43261:SF1">
    <property type="entry name" value="RIBOSOME-RELEASING FACTOR 2, MITOCHONDRIAL"/>
    <property type="match status" value="1"/>
</dbReference>
<dbReference type="PANTHER" id="PTHR43261">
    <property type="entry name" value="TRANSLATION ELONGATION FACTOR G-RELATED"/>
    <property type="match status" value="1"/>
</dbReference>
<dbReference type="Proteomes" id="UP000015354">
    <property type="component" value="Unassembled WGS sequence"/>
</dbReference>
<dbReference type="AlphaFoldDB" id="S9UNN1"/>
<feature type="domain" description="Elongation factor EFG" evidence="4">
    <location>
        <begin position="10"/>
        <end position="97"/>
    </location>
</feature>
<proteinExistence type="predicted"/>
<dbReference type="Pfam" id="PF00679">
    <property type="entry name" value="EFG_C"/>
    <property type="match status" value="1"/>
</dbReference>
<dbReference type="EMBL" id="ATMH01011384">
    <property type="protein sequence ID" value="EPY16286.1"/>
    <property type="molecule type" value="Genomic_DNA"/>
</dbReference>
<dbReference type="InterPro" id="IPR035647">
    <property type="entry name" value="EFG_III/V"/>
</dbReference>
<keyword evidence="3" id="KW-0342">GTP-binding</keyword>
<comment type="caution">
    <text evidence="5">The sequence shown here is derived from an EMBL/GenBank/DDBJ whole genome shotgun (WGS) entry which is preliminary data.</text>
</comment>
<evidence type="ECO:0000256" key="1">
    <source>
        <dbReference type="ARBA" id="ARBA00022741"/>
    </source>
</evidence>
<evidence type="ECO:0000313" key="5">
    <source>
        <dbReference type="EMBL" id="EPY16286.1"/>
    </source>
</evidence>
<keyword evidence="1" id="KW-0547">Nucleotide-binding</keyword>
<dbReference type="GO" id="GO:0005739">
    <property type="term" value="C:mitochondrion"/>
    <property type="evidence" value="ECO:0007669"/>
    <property type="project" value="TreeGrafter"/>
</dbReference>
<dbReference type="Gene3D" id="3.30.70.240">
    <property type="match status" value="1"/>
</dbReference>
<evidence type="ECO:0000256" key="2">
    <source>
        <dbReference type="ARBA" id="ARBA00022917"/>
    </source>
</evidence>
<sequence>MKECRRADLALLEPMMHVEVHLSDATYIGNVVSSLNENRAVTVDVMEDGRSVSATVAMRNIVRYTMELRKAVKGHANLFTRLEGYRVLEDKAVLARVLKNLGITE</sequence>
<dbReference type="InterPro" id="IPR014721">
    <property type="entry name" value="Ribsml_uS5_D2-typ_fold_subgr"/>
</dbReference>
<gene>
    <name evidence="5" type="ORF">STCU_11422</name>
</gene>
<evidence type="ECO:0000259" key="4">
    <source>
        <dbReference type="SMART" id="SM00838"/>
    </source>
</evidence>
<dbReference type="SMART" id="SM00838">
    <property type="entry name" value="EFG_C"/>
    <property type="match status" value="1"/>
</dbReference>
<dbReference type="GO" id="GO:0003924">
    <property type="term" value="F:GTPase activity"/>
    <property type="evidence" value="ECO:0007669"/>
    <property type="project" value="TreeGrafter"/>
</dbReference>
<dbReference type="Gene3D" id="3.30.230.10">
    <property type="match status" value="1"/>
</dbReference>
<dbReference type="OrthoDB" id="244947at2759"/>
<dbReference type="GO" id="GO:0005525">
    <property type="term" value="F:GTP binding"/>
    <property type="evidence" value="ECO:0007669"/>
    <property type="project" value="UniProtKB-KW"/>
</dbReference>
<keyword evidence="6" id="KW-1185">Reference proteome</keyword>
<protein>
    <recommendedName>
        <fullName evidence="4">Elongation factor EFG domain-containing protein</fullName>
    </recommendedName>
</protein>
<organism evidence="5 6">
    <name type="scientific">Strigomonas culicis</name>
    <dbReference type="NCBI Taxonomy" id="28005"/>
    <lineage>
        <taxon>Eukaryota</taxon>
        <taxon>Discoba</taxon>
        <taxon>Euglenozoa</taxon>
        <taxon>Kinetoplastea</taxon>
        <taxon>Metakinetoplastina</taxon>
        <taxon>Trypanosomatida</taxon>
        <taxon>Trypanosomatidae</taxon>
        <taxon>Strigomonadinae</taxon>
        <taxon>Strigomonas</taxon>
    </lineage>
</organism>
<dbReference type="GO" id="GO:0032543">
    <property type="term" value="P:mitochondrial translation"/>
    <property type="evidence" value="ECO:0007669"/>
    <property type="project" value="TreeGrafter"/>
</dbReference>
<accession>S9UNN1</accession>
<dbReference type="InterPro" id="IPR000640">
    <property type="entry name" value="EFG_V-like"/>
</dbReference>
<evidence type="ECO:0000256" key="3">
    <source>
        <dbReference type="ARBA" id="ARBA00023134"/>
    </source>
</evidence>
<evidence type="ECO:0000313" key="6">
    <source>
        <dbReference type="Proteomes" id="UP000015354"/>
    </source>
</evidence>
<name>S9UNN1_9TRYP</name>
<keyword evidence="2" id="KW-0648">Protein biosynthesis</keyword>
<reference evidence="5 6" key="1">
    <citation type="journal article" date="2013" name="PLoS ONE">
        <title>Predicting the Proteins of Angomonas deanei, Strigomonas culicis and Their Respective Endosymbionts Reveals New Aspects of the Trypanosomatidae Family.</title>
        <authorList>
            <person name="Motta M.C."/>
            <person name="Martins A.C."/>
            <person name="de Souza S.S."/>
            <person name="Catta-Preta C.M."/>
            <person name="Silva R."/>
            <person name="Klein C.C."/>
            <person name="de Almeida L.G."/>
            <person name="de Lima Cunha O."/>
            <person name="Ciapina L.P."/>
            <person name="Brocchi M."/>
            <person name="Colabardini A.C."/>
            <person name="de Araujo Lima B."/>
            <person name="Machado C.R."/>
            <person name="de Almeida Soares C.M."/>
            <person name="Probst C.M."/>
            <person name="de Menezes C.B."/>
            <person name="Thompson C.E."/>
            <person name="Bartholomeu D.C."/>
            <person name="Gradia D.F."/>
            <person name="Pavoni D.P."/>
            <person name="Grisard E.C."/>
            <person name="Fantinatti-Garboggini F."/>
            <person name="Marchini F.K."/>
            <person name="Rodrigues-Luiz G.F."/>
            <person name="Wagner G."/>
            <person name="Goldman G.H."/>
            <person name="Fietto J.L."/>
            <person name="Elias M.C."/>
            <person name="Goldman M.H."/>
            <person name="Sagot M.F."/>
            <person name="Pereira M."/>
            <person name="Stoco P.H."/>
            <person name="de Mendonca-Neto R.P."/>
            <person name="Teixeira S.M."/>
            <person name="Maciel T.E."/>
            <person name="de Oliveira Mendes T.A."/>
            <person name="Urmenyi T.P."/>
            <person name="de Souza W."/>
            <person name="Schenkman S."/>
            <person name="de Vasconcelos A.T."/>
        </authorList>
    </citation>
    <scope>NUCLEOTIDE SEQUENCE [LARGE SCALE GENOMIC DNA]</scope>
</reference>